<proteinExistence type="inferred from homology"/>
<dbReference type="SUPFAM" id="SSF49764">
    <property type="entry name" value="HSP20-like chaperones"/>
    <property type="match status" value="1"/>
</dbReference>
<evidence type="ECO:0000313" key="5">
    <source>
        <dbReference type="Proteomes" id="UP000585681"/>
    </source>
</evidence>
<protein>
    <submittedName>
        <fullName evidence="4">HSP20 family protein</fullName>
    </submittedName>
</protein>
<reference evidence="4" key="1">
    <citation type="submission" date="2020-08" db="EMBL/GenBank/DDBJ databases">
        <title>Genomic Encyclopedia of Type Strains, Phase IV (KMG-IV): sequencing the most valuable type-strain genomes for metagenomic binning, comparative biology and taxonomic classification.</title>
        <authorList>
            <person name="Goeker M."/>
        </authorList>
    </citation>
    <scope>NUCLEOTIDE SEQUENCE [LARGE SCALE GENOMIC DNA]</scope>
    <source>
        <strain evidence="4">DSM 105040</strain>
    </source>
</reference>
<name>A0A840CL50_9RHOB</name>
<evidence type="ECO:0000259" key="3">
    <source>
        <dbReference type="PROSITE" id="PS01031"/>
    </source>
</evidence>
<feature type="domain" description="SHSP" evidence="3">
    <location>
        <begin position="42"/>
        <end position="160"/>
    </location>
</feature>
<accession>A0A840CL50</accession>
<dbReference type="InterPro" id="IPR008978">
    <property type="entry name" value="HSP20-like_chaperone"/>
</dbReference>
<dbReference type="Gene3D" id="2.60.40.790">
    <property type="match status" value="1"/>
</dbReference>
<dbReference type="RefSeq" id="WP_054539625.1">
    <property type="nucleotide sequence ID" value="NZ_JACIEQ010000005.1"/>
</dbReference>
<dbReference type="PANTHER" id="PTHR11527">
    <property type="entry name" value="HEAT-SHOCK PROTEIN 20 FAMILY MEMBER"/>
    <property type="match status" value="1"/>
</dbReference>
<comment type="similarity">
    <text evidence="1 2">Belongs to the small heat shock protein (HSP20) family.</text>
</comment>
<comment type="caution">
    <text evidence="4">The sequence shown here is derived from an EMBL/GenBank/DDBJ whole genome shotgun (WGS) entry which is preliminary data.</text>
</comment>
<gene>
    <name evidence="4" type="ORF">GGR17_003285</name>
</gene>
<evidence type="ECO:0000256" key="2">
    <source>
        <dbReference type="RuleBase" id="RU003616"/>
    </source>
</evidence>
<dbReference type="Proteomes" id="UP000585681">
    <property type="component" value="Unassembled WGS sequence"/>
</dbReference>
<dbReference type="CDD" id="cd06464">
    <property type="entry name" value="ACD_sHsps-like"/>
    <property type="match status" value="1"/>
</dbReference>
<organism evidence="4 5">
    <name type="scientific">Actibacterium naphthalenivorans</name>
    <dbReference type="NCBI Taxonomy" id="1614693"/>
    <lineage>
        <taxon>Bacteria</taxon>
        <taxon>Pseudomonadati</taxon>
        <taxon>Pseudomonadota</taxon>
        <taxon>Alphaproteobacteria</taxon>
        <taxon>Rhodobacterales</taxon>
        <taxon>Roseobacteraceae</taxon>
        <taxon>Actibacterium</taxon>
    </lineage>
</organism>
<evidence type="ECO:0000256" key="1">
    <source>
        <dbReference type="PROSITE-ProRule" id="PRU00285"/>
    </source>
</evidence>
<dbReference type="Pfam" id="PF00011">
    <property type="entry name" value="HSP20"/>
    <property type="match status" value="1"/>
</dbReference>
<dbReference type="InterPro" id="IPR031107">
    <property type="entry name" value="Small_HSP"/>
</dbReference>
<evidence type="ECO:0000313" key="4">
    <source>
        <dbReference type="EMBL" id="MBB4023456.1"/>
    </source>
</evidence>
<dbReference type="InterPro" id="IPR002068">
    <property type="entry name" value="A-crystallin/Hsp20_dom"/>
</dbReference>
<dbReference type="AlphaFoldDB" id="A0A840CL50"/>
<dbReference type="PROSITE" id="PS01031">
    <property type="entry name" value="SHSP"/>
    <property type="match status" value="1"/>
</dbReference>
<dbReference type="EMBL" id="JACIEQ010000005">
    <property type="protein sequence ID" value="MBB4023456.1"/>
    <property type="molecule type" value="Genomic_DNA"/>
</dbReference>
<keyword evidence="5" id="KW-1185">Reference proteome</keyword>
<sequence>MTYRDWLPTSWLGGKEDTDSPFYSLQKQINTLLDDFGSGPFPKDQGFTIRSNVSETDSEVCITAELPGIAMEDVDVSVTGNRITIKGEKKSEKDEKKEEEGRQFHRIERSSGSFYRMMTLPFEIDPDSVKAGVKDGILTVTVPKPSEIVEKTKKIKVEKEG</sequence>